<sequence>GKKNANRESAKQRIRRLFGVSGLDYRACGDRRQFVFQRSDGFAAVRSVLVSAHCDVSSGRRHRRRNLDKRRAYEKLRAARVFDWFGDFYLSQSALLRNSARKHRAVRRRNFLHFTANRMARLYHDSADGSDGVRRRRVVPDFIRQIQTKI</sequence>
<gene>
    <name evidence="1" type="ORF">AVDCRST_MAG74-1863</name>
</gene>
<feature type="non-terminal residue" evidence="1">
    <location>
        <position position="1"/>
    </location>
</feature>
<protein>
    <submittedName>
        <fullName evidence="1">Uncharacterized protein</fullName>
    </submittedName>
</protein>
<reference evidence="1" key="1">
    <citation type="submission" date="2020-02" db="EMBL/GenBank/DDBJ databases">
        <authorList>
            <person name="Meier V. D."/>
        </authorList>
    </citation>
    <scope>NUCLEOTIDE SEQUENCE</scope>
    <source>
        <strain evidence="1">AVDCRST_MAG74</strain>
    </source>
</reference>
<feature type="non-terminal residue" evidence="1">
    <location>
        <position position="150"/>
    </location>
</feature>
<proteinExistence type="predicted"/>
<organism evidence="1">
    <name type="scientific">uncultured Pyrinomonadaceae bacterium</name>
    <dbReference type="NCBI Taxonomy" id="2283094"/>
    <lineage>
        <taxon>Bacteria</taxon>
        <taxon>Pseudomonadati</taxon>
        <taxon>Acidobacteriota</taxon>
        <taxon>Blastocatellia</taxon>
        <taxon>Blastocatellales</taxon>
        <taxon>Pyrinomonadaceae</taxon>
        <taxon>environmental samples</taxon>
    </lineage>
</organism>
<dbReference type="EMBL" id="CADCUR010000162">
    <property type="protein sequence ID" value="CAA9404965.1"/>
    <property type="molecule type" value="Genomic_DNA"/>
</dbReference>
<dbReference type="AlphaFoldDB" id="A0A6J4P5H4"/>
<evidence type="ECO:0000313" key="1">
    <source>
        <dbReference type="EMBL" id="CAA9404965.1"/>
    </source>
</evidence>
<accession>A0A6J4P5H4</accession>
<name>A0A6J4P5H4_9BACT</name>